<protein>
    <submittedName>
        <fullName evidence="1">Uncharacterized protein</fullName>
    </submittedName>
</protein>
<accession>J9CZM7</accession>
<dbReference type="AlphaFoldDB" id="J9CZM7"/>
<dbReference type="EMBL" id="AMCI01001372">
    <property type="protein sequence ID" value="EJX05741.1"/>
    <property type="molecule type" value="Genomic_DNA"/>
</dbReference>
<gene>
    <name evidence="1" type="ORF">EVA_06136</name>
</gene>
<reference evidence="1" key="1">
    <citation type="journal article" date="2012" name="PLoS ONE">
        <title>Gene sets for utilization of primary and secondary nutrition supplies in the distal gut of endangered iberian lynx.</title>
        <authorList>
            <person name="Alcaide M."/>
            <person name="Messina E."/>
            <person name="Richter M."/>
            <person name="Bargiela R."/>
            <person name="Peplies J."/>
            <person name="Huws S.A."/>
            <person name="Newbold C.J."/>
            <person name="Golyshin P.N."/>
            <person name="Simon M.A."/>
            <person name="Lopez G."/>
            <person name="Yakimov M.M."/>
            <person name="Ferrer M."/>
        </authorList>
    </citation>
    <scope>NUCLEOTIDE SEQUENCE</scope>
</reference>
<evidence type="ECO:0000313" key="1">
    <source>
        <dbReference type="EMBL" id="EJX05741.1"/>
    </source>
</evidence>
<name>J9CZM7_9ZZZZ</name>
<sequence length="89" mass="9845">MSLIILLINSLDTLLRCLANSVKRLIFFLCRTEDASAKQSLTAFSCLLTHSIYHIVKGNFIIQLLPLSLVAGRSKPFTVVSDATLLHNT</sequence>
<proteinExistence type="predicted"/>
<comment type="caution">
    <text evidence="1">The sequence shown here is derived from an EMBL/GenBank/DDBJ whole genome shotgun (WGS) entry which is preliminary data.</text>
</comment>
<organism evidence="1">
    <name type="scientific">gut metagenome</name>
    <dbReference type="NCBI Taxonomy" id="749906"/>
    <lineage>
        <taxon>unclassified sequences</taxon>
        <taxon>metagenomes</taxon>
        <taxon>organismal metagenomes</taxon>
    </lineage>
</organism>